<feature type="transmembrane region" description="Helical" evidence="4">
    <location>
        <begin position="393"/>
        <end position="415"/>
    </location>
</feature>
<evidence type="ECO:0000256" key="3">
    <source>
        <dbReference type="ARBA" id="ARBA00034247"/>
    </source>
</evidence>
<feature type="transmembrane region" description="Helical" evidence="4">
    <location>
        <begin position="310"/>
        <end position="327"/>
    </location>
</feature>
<dbReference type="AlphaFoldDB" id="A0A1H9C278"/>
<dbReference type="Gene3D" id="2.60.40.2380">
    <property type="match status" value="1"/>
</dbReference>
<organism evidence="6 7">
    <name type="scientific">Ectothiorhodospira magna</name>
    <dbReference type="NCBI Taxonomy" id="867345"/>
    <lineage>
        <taxon>Bacteria</taxon>
        <taxon>Pseudomonadati</taxon>
        <taxon>Pseudomonadota</taxon>
        <taxon>Gammaproteobacteria</taxon>
        <taxon>Chromatiales</taxon>
        <taxon>Ectothiorhodospiraceae</taxon>
        <taxon>Ectothiorhodospira</taxon>
    </lineage>
</organism>
<feature type="transmembrane region" description="Helical" evidence="4">
    <location>
        <begin position="278"/>
        <end position="298"/>
    </location>
</feature>
<dbReference type="STRING" id="867345.SAMN05421693_1128"/>
<evidence type="ECO:0000313" key="6">
    <source>
        <dbReference type="EMBL" id="SEP95242.1"/>
    </source>
</evidence>
<dbReference type="Proteomes" id="UP000199496">
    <property type="component" value="Unassembled WGS sequence"/>
</dbReference>
<feature type="transmembrane region" description="Helical" evidence="4">
    <location>
        <begin position="364"/>
        <end position="387"/>
    </location>
</feature>
<dbReference type="InterPro" id="IPR050469">
    <property type="entry name" value="Diguanylate_Cyclase"/>
</dbReference>
<feature type="transmembrane region" description="Helical" evidence="4">
    <location>
        <begin position="30"/>
        <end position="54"/>
    </location>
</feature>
<dbReference type="PANTHER" id="PTHR45138:SF9">
    <property type="entry name" value="DIGUANYLATE CYCLASE DGCM-RELATED"/>
    <property type="match status" value="1"/>
</dbReference>
<dbReference type="InterPro" id="IPR000160">
    <property type="entry name" value="GGDEF_dom"/>
</dbReference>
<dbReference type="PROSITE" id="PS50887">
    <property type="entry name" value="GGDEF"/>
    <property type="match status" value="1"/>
</dbReference>
<comment type="catalytic activity">
    <reaction evidence="3">
        <text>2 GTP = 3',3'-c-di-GMP + 2 diphosphate</text>
        <dbReference type="Rhea" id="RHEA:24898"/>
        <dbReference type="ChEBI" id="CHEBI:33019"/>
        <dbReference type="ChEBI" id="CHEBI:37565"/>
        <dbReference type="ChEBI" id="CHEBI:58805"/>
        <dbReference type="EC" id="2.7.7.65"/>
    </reaction>
</comment>
<evidence type="ECO:0000313" key="7">
    <source>
        <dbReference type="Proteomes" id="UP000199496"/>
    </source>
</evidence>
<dbReference type="SMART" id="SM00267">
    <property type="entry name" value="GGDEF"/>
    <property type="match status" value="1"/>
</dbReference>
<dbReference type="GO" id="GO:0052621">
    <property type="term" value="F:diguanylate cyclase activity"/>
    <property type="evidence" value="ECO:0007669"/>
    <property type="project" value="UniProtKB-EC"/>
</dbReference>
<name>A0A1H9C278_9GAMM</name>
<keyword evidence="4" id="KW-1133">Transmembrane helix</keyword>
<sequence>MDRGHWYGPQHACTIPPPPPGTGGRSWFPLAWIIIPAILLLFWSGPTIAAWASWPAPLQVSGEERLALAPGSHVYLDNAGHTRPESLLRDGQPDFLPVRATSFNLGIQPGVLWVAFALDDLDARPRLLTLDNPLFESVTLFILDQDGQWQTVPRHRAVDREGQLRPAWRHRFQIPAHTPASHCLLRVETIQSLRFHAEIQTHEGHQAQATGLWLAQGAYHGIILAMALYNLFLLITLRDTNYAWYIGFVLSTAGYFLFQRGLHLELLPTVTPQTTHLLMFLCLALLSVFVLGFCRRFLLTRQRDPVWDRWLLLAKGLPVIGILLHLMDASFSVLFFSLSLLLIIVLVIGVTVRSLWRHRFRPALYLLLAWAVMILGALLFILAALGLQPNTTLTYYAIQVGSALEVIMMSLALAWRIRVLQAEREALARRGMHLERVSQTDALTGLYNRRHLERLLPEAVATAHQRSAPLSLVIIDADNFKQINDTHGHQQGDQVLIRMAHVLADTVRRGDTVCRYGGEEFVALLPGADDTTGRQIAERLRQAVARMPSPLDEDMATHTVSIGLATLRPGERAEDLFLRADRALYVAKTGGKDRVKVG</sequence>
<dbReference type="GO" id="GO:0043709">
    <property type="term" value="P:cell adhesion involved in single-species biofilm formation"/>
    <property type="evidence" value="ECO:0007669"/>
    <property type="project" value="TreeGrafter"/>
</dbReference>
<dbReference type="Pfam" id="PF07696">
    <property type="entry name" value="7TMR-DISMED2"/>
    <property type="match status" value="1"/>
</dbReference>
<dbReference type="InterPro" id="IPR029787">
    <property type="entry name" value="Nucleotide_cyclase"/>
</dbReference>
<feature type="transmembrane region" description="Helical" evidence="4">
    <location>
        <begin position="242"/>
        <end position="258"/>
    </location>
</feature>
<dbReference type="EC" id="2.7.7.65" evidence="2"/>
<evidence type="ECO:0000256" key="4">
    <source>
        <dbReference type="SAM" id="Phobius"/>
    </source>
</evidence>
<feature type="transmembrane region" description="Helical" evidence="4">
    <location>
        <begin position="217"/>
        <end position="235"/>
    </location>
</feature>
<evidence type="ECO:0000256" key="1">
    <source>
        <dbReference type="ARBA" id="ARBA00001946"/>
    </source>
</evidence>
<feature type="domain" description="GGDEF" evidence="5">
    <location>
        <begin position="468"/>
        <end position="598"/>
    </location>
</feature>
<dbReference type="SUPFAM" id="SSF55073">
    <property type="entry name" value="Nucleotide cyclase"/>
    <property type="match status" value="1"/>
</dbReference>
<dbReference type="EMBL" id="FOFO01000012">
    <property type="protein sequence ID" value="SEP95242.1"/>
    <property type="molecule type" value="Genomic_DNA"/>
</dbReference>
<dbReference type="GO" id="GO:0005886">
    <property type="term" value="C:plasma membrane"/>
    <property type="evidence" value="ECO:0007669"/>
    <property type="project" value="TreeGrafter"/>
</dbReference>
<proteinExistence type="predicted"/>
<keyword evidence="4" id="KW-0812">Transmembrane</keyword>
<dbReference type="OrthoDB" id="5289013at2"/>
<dbReference type="Pfam" id="PF00990">
    <property type="entry name" value="GGDEF"/>
    <property type="match status" value="1"/>
</dbReference>
<dbReference type="GO" id="GO:1902201">
    <property type="term" value="P:negative regulation of bacterial-type flagellum-dependent cell motility"/>
    <property type="evidence" value="ECO:0007669"/>
    <property type="project" value="TreeGrafter"/>
</dbReference>
<dbReference type="FunFam" id="3.30.70.270:FF:000001">
    <property type="entry name" value="Diguanylate cyclase domain protein"/>
    <property type="match status" value="1"/>
</dbReference>
<dbReference type="Pfam" id="PF07695">
    <property type="entry name" value="7TMR-DISM_7TM"/>
    <property type="match status" value="1"/>
</dbReference>
<keyword evidence="4" id="KW-0472">Membrane</keyword>
<accession>A0A1H9C278</accession>
<dbReference type="InterPro" id="IPR011622">
    <property type="entry name" value="7TMR_DISM_rcpt_extracell_dom2"/>
</dbReference>
<dbReference type="NCBIfam" id="TIGR00254">
    <property type="entry name" value="GGDEF"/>
    <property type="match status" value="1"/>
</dbReference>
<comment type="cofactor">
    <cofactor evidence="1">
        <name>Mg(2+)</name>
        <dbReference type="ChEBI" id="CHEBI:18420"/>
    </cofactor>
</comment>
<dbReference type="PANTHER" id="PTHR45138">
    <property type="entry name" value="REGULATORY COMPONENTS OF SENSORY TRANSDUCTION SYSTEM"/>
    <property type="match status" value="1"/>
</dbReference>
<protein>
    <recommendedName>
        <fullName evidence="2">diguanylate cyclase</fullName>
        <ecNumber evidence="2">2.7.7.65</ecNumber>
    </recommendedName>
</protein>
<evidence type="ECO:0000256" key="2">
    <source>
        <dbReference type="ARBA" id="ARBA00012528"/>
    </source>
</evidence>
<dbReference type="InterPro" id="IPR011623">
    <property type="entry name" value="7TMR_DISM_rcpt_extracell_dom1"/>
</dbReference>
<dbReference type="CDD" id="cd01949">
    <property type="entry name" value="GGDEF"/>
    <property type="match status" value="1"/>
</dbReference>
<keyword evidence="7" id="KW-1185">Reference proteome</keyword>
<evidence type="ECO:0000259" key="5">
    <source>
        <dbReference type="PROSITE" id="PS50887"/>
    </source>
</evidence>
<reference evidence="6 7" key="1">
    <citation type="submission" date="2016-10" db="EMBL/GenBank/DDBJ databases">
        <authorList>
            <person name="de Groot N.N."/>
        </authorList>
    </citation>
    <scope>NUCLEOTIDE SEQUENCE [LARGE SCALE GENOMIC DNA]</scope>
    <source>
        <strain evidence="6 7">B7-7</strain>
    </source>
</reference>
<feature type="transmembrane region" description="Helical" evidence="4">
    <location>
        <begin position="333"/>
        <end position="352"/>
    </location>
</feature>
<gene>
    <name evidence="6" type="ORF">SAMN05421693_1128</name>
</gene>
<dbReference type="Gene3D" id="3.30.70.270">
    <property type="match status" value="1"/>
</dbReference>
<dbReference type="RefSeq" id="WP_090205970.1">
    <property type="nucleotide sequence ID" value="NZ_FOFO01000012.1"/>
</dbReference>
<dbReference type="InterPro" id="IPR043128">
    <property type="entry name" value="Rev_trsase/Diguanyl_cyclase"/>
</dbReference>